<dbReference type="PANTHER" id="PTHR43405">
    <property type="entry name" value="GLYCOSYL HYDROLASE DIGH"/>
    <property type="match status" value="1"/>
</dbReference>
<evidence type="ECO:0000259" key="2">
    <source>
        <dbReference type="Pfam" id="PF02638"/>
    </source>
</evidence>
<name>A0A2P9HNZ7_9HYPH</name>
<dbReference type="PANTHER" id="PTHR43405:SF1">
    <property type="entry name" value="GLYCOSYL HYDROLASE DIGH"/>
    <property type="match status" value="1"/>
</dbReference>
<dbReference type="InterPro" id="IPR052177">
    <property type="entry name" value="Divisome_Glycosyl_Hydrolase"/>
</dbReference>
<dbReference type="Gene3D" id="3.20.20.80">
    <property type="entry name" value="Glycosidases"/>
    <property type="match status" value="1"/>
</dbReference>
<evidence type="ECO:0000256" key="1">
    <source>
        <dbReference type="ARBA" id="ARBA00022729"/>
    </source>
</evidence>
<reference evidence="4" key="1">
    <citation type="submission" date="2017-12" db="EMBL/GenBank/DDBJ databases">
        <authorList>
            <person name="Diaz M."/>
        </authorList>
    </citation>
    <scope>NUCLEOTIDE SEQUENCE [LARGE SCALE GENOMIC DNA]</scope>
    <source>
        <strain evidence="4">FI11154</strain>
    </source>
</reference>
<feature type="domain" description="Glycosyl hydrolase-like 10" evidence="2">
    <location>
        <begin position="18"/>
        <end position="350"/>
    </location>
</feature>
<proteinExistence type="predicted"/>
<organism evidence="3 4">
    <name type="scientific">Ochrobactrum soli</name>
    <dbReference type="NCBI Taxonomy" id="2448455"/>
    <lineage>
        <taxon>Bacteria</taxon>
        <taxon>Pseudomonadati</taxon>
        <taxon>Pseudomonadota</taxon>
        <taxon>Alphaproteobacteria</taxon>
        <taxon>Hyphomicrobiales</taxon>
        <taxon>Brucellaceae</taxon>
        <taxon>Brucella/Ochrobactrum group</taxon>
        <taxon>Ochrobactrum</taxon>
    </lineage>
</organism>
<dbReference type="InterPro" id="IPR003790">
    <property type="entry name" value="GHL10"/>
</dbReference>
<dbReference type="InterPro" id="IPR017853">
    <property type="entry name" value="GH"/>
</dbReference>
<dbReference type="GO" id="GO:0016787">
    <property type="term" value="F:hydrolase activity"/>
    <property type="evidence" value="ECO:0007669"/>
    <property type="project" value="UniProtKB-KW"/>
</dbReference>
<dbReference type="SUPFAM" id="SSF51445">
    <property type="entry name" value="(Trans)glycosidases"/>
    <property type="match status" value="1"/>
</dbReference>
<keyword evidence="1" id="KW-0732">Signal</keyword>
<protein>
    <submittedName>
        <fullName evidence="3">COG1649 predicted glycoside hydrolase</fullName>
    </submittedName>
</protein>
<accession>A0A2P9HNZ7</accession>
<dbReference type="EMBL" id="OOFM01000005">
    <property type="protein sequence ID" value="SPL65789.1"/>
    <property type="molecule type" value="Genomic_DNA"/>
</dbReference>
<evidence type="ECO:0000313" key="3">
    <source>
        <dbReference type="EMBL" id="SPL65789.1"/>
    </source>
</evidence>
<evidence type="ECO:0000313" key="4">
    <source>
        <dbReference type="Proteomes" id="UP000246073"/>
    </source>
</evidence>
<dbReference type="Pfam" id="PF02638">
    <property type="entry name" value="GHL10"/>
    <property type="match status" value="1"/>
</dbReference>
<dbReference type="RefSeq" id="WP_235858885.1">
    <property type="nucleotide sequence ID" value="NZ_OOFM01000005.1"/>
</dbReference>
<dbReference type="Proteomes" id="UP000246073">
    <property type="component" value="Unassembled WGS sequence"/>
</dbReference>
<dbReference type="AlphaFoldDB" id="A0A2P9HNZ7"/>
<keyword evidence="3" id="KW-0378">Hydrolase</keyword>
<sequence>MPLDISPPISPHCDAFQASWIATVLNLDWPSRASTKIENDDERIRRQKQELANLFNEASEHGINAVVFQVSPAADAFYASSYLPWSSYLTGTLGKNPGFDPLQFAIEQAHKRGIELHAWLNPYRVSMDVKASTRKELKNSSKDSPPSVYKTHPSWVGVSADRYVLDPGIPAVRQWVTNITAEVVQKYNVDGIQFDDYFYYETASSPLDDDKTYARFGTRFASKYDWRRYNTYTLVQEISDKIKSIKPNVRFGISPGGVWRNKADDPLGSATRAGKTNYDGDFADTRRWVKDGLIDYIAPQVYWSFGRKAVSYDTIVKWWADTVRGTKTDLYIGMALYRAGTATASEPGWQAGGGLSEIKRQLELNQSLPEVKGSILFRQGFLSDPKLKNVSDYLKKTWGKCGQK</sequence>
<gene>
    <name evidence="3" type="ORF">OHAE_1656</name>
</gene>